<dbReference type="InterPro" id="IPR047148">
    <property type="entry name" value="PLPL9"/>
</dbReference>
<evidence type="ECO:0000256" key="5">
    <source>
        <dbReference type="ARBA" id="ARBA00023098"/>
    </source>
</evidence>
<dbReference type="InterPro" id="IPR036770">
    <property type="entry name" value="Ankyrin_rpt-contain_sf"/>
</dbReference>
<sequence length="794" mass="87802">MWASGLSNVWRTIVGSDEPPNKVFEAKPDSFSSRGVCHREDGLILYLPNSSSSSKKEKPCFEIVLHRPAMETSHPTFSLYRASSRNEGESKFFILKDKLPEFIDIVKEMCNVTGLQKICDTLFEHPQWSLAHLAAHFALHDTLSNPKISNYFNSTDEDSGMSPLQVAIVTKNLKTVQILVDAKCSLEHLDKNNNSVYHYAASTTKEIILVLTQGTPPSCLNERNKDGYTPLHKACLADKPDCVRALLRAGADVNKTATNNRQDNLEPSYVGNFLQNSPNNSLYQEDMKSGGTPLHWACSKTVIETLVDMNCHINLGNFQERTALHIMVLRKRLDCAVALLSRGADPDLGDEEGNRPIHLAAKVGSIPIMQCLIVFGADVDVVNNAGETARHLVDSKLLYCLSAVGAQRCPEGLIDCKDGCIYNGTYEGIPPPPVTHPTNRDTLNEMLMVASMEIMAEKYKDGKIPQKGRLLSLDGGGIRGLILVQCLLDIENVLKKPIVHNFDWIAGTSTGGILALAIASGKSMKECLCLYFRLKEYTFVGGRPYPSEALESVLKETFGSESVMTNIKHPRLIVTGTLADRKPAELHLFRNYENASSILGVKHESPYELPPPPEEQFIWEVGRATGAAPTYFRSFGRYLDGGLIANNPTLDALTEIQEHCLALKAVGREDEAAPVTVVVSVGTGHIPVSEVKNLDIYRPESLFDNAKLVFGISALGTLLVDQATASDGRVVDRARSWCSSIGVPYFRFCPQMSEEFALNEKDDEKLCKMLWETKVYMRKNLGRIKELANILNKQ</sequence>
<dbReference type="Gene3D" id="3.40.1090.10">
    <property type="entry name" value="Cytosolic phospholipase A2 catalytic domain"/>
    <property type="match status" value="1"/>
</dbReference>
<comment type="caution">
    <text evidence="10">The sequence shown here is derived from an EMBL/GenBank/DDBJ whole genome shotgun (WGS) entry which is preliminary data.</text>
</comment>
<dbReference type="PANTHER" id="PTHR24139:SF34">
    <property type="entry name" value="85_88 KDA CALCIUM-INDEPENDENT PHOSPHOLIPASE A2"/>
    <property type="match status" value="1"/>
</dbReference>
<dbReference type="Pfam" id="PF13857">
    <property type="entry name" value="Ank_5"/>
    <property type="match status" value="1"/>
</dbReference>
<organism evidence="10 11">
    <name type="scientific">Cryptolaemus montrouzieri</name>
    <dbReference type="NCBI Taxonomy" id="559131"/>
    <lineage>
        <taxon>Eukaryota</taxon>
        <taxon>Metazoa</taxon>
        <taxon>Ecdysozoa</taxon>
        <taxon>Arthropoda</taxon>
        <taxon>Hexapoda</taxon>
        <taxon>Insecta</taxon>
        <taxon>Pterygota</taxon>
        <taxon>Neoptera</taxon>
        <taxon>Endopterygota</taxon>
        <taxon>Coleoptera</taxon>
        <taxon>Polyphaga</taxon>
        <taxon>Cucujiformia</taxon>
        <taxon>Coccinelloidea</taxon>
        <taxon>Coccinellidae</taxon>
        <taxon>Scymninae</taxon>
        <taxon>Scymnini</taxon>
        <taxon>Cryptolaemus</taxon>
    </lineage>
</organism>
<keyword evidence="5 8" id="KW-0443">Lipid metabolism</keyword>
<evidence type="ECO:0000256" key="1">
    <source>
        <dbReference type="ARBA" id="ARBA00013278"/>
    </source>
</evidence>
<keyword evidence="4 7" id="KW-0040">ANK repeat</keyword>
<comment type="catalytic activity">
    <reaction evidence="6">
        <text>a 1,2-diacyl-sn-glycero-3-phosphocholine + H2O = a 1-acyl-sn-glycero-3-phosphocholine + a fatty acid + H(+)</text>
        <dbReference type="Rhea" id="RHEA:15801"/>
        <dbReference type="ChEBI" id="CHEBI:15377"/>
        <dbReference type="ChEBI" id="CHEBI:15378"/>
        <dbReference type="ChEBI" id="CHEBI:28868"/>
        <dbReference type="ChEBI" id="CHEBI:57643"/>
        <dbReference type="ChEBI" id="CHEBI:58168"/>
        <dbReference type="EC" id="3.1.1.4"/>
    </reaction>
    <physiologicalReaction direction="left-to-right" evidence="6">
        <dbReference type="Rhea" id="RHEA:15802"/>
    </physiologicalReaction>
</comment>
<feature type="repeat" description="ANK" evidence="7">
    <location>
        <begin position="159"/>
        <end position="191"/>
    </location>
</feature>
<feature type="short sequence motif" description="GXSXG" evidence="8">
    <location>
        <begin position="507"/>
        <end position="511"/>
    </location>
</feature>
<name>A0ABD2NAC1_9CUCU</name>
<evidence type="ECO:0000256" key="4">
    <source>
        <dbReference type="ARBA" id="ARBA00023043"/>
    </source>
</evidence>
<dbReference type="EC" id="3.1.1.4" evidence="1"/>
<feature type="repeat" description="ANK" evidence="7">
    <location>
        <begin position="319"/>
        <end position="351"/>
    </location>
</feature>
<evidence type="ECO:0000313" key="10">
    <source>
        <dbReference type="EMBL" id="KAL3275688.1"/>
    </source>
</evidence>
<evidence type="ECO:0000259" key="9">
    <source>
        <dbReference type="PROSITE" id="PS51635"/>
    </source>
</evidence>
<feature type="short sequence motif" description="DGA/G" evidence="8">
    <location>
        <begin position="640"/>
        <end position="642"/>
    </location>
</feature>
<evidence type="ECO:0000256" key="3">
    <source>
        <dbReference type="ARBA" id="ARBA00022801"/>
    </source>
</evidence>
<feature type="repeat" description="ANK" evidence="7">
    <location>
        <begin position="226"/>
        <end position="258"/>
    </location>
</feature>
<keyword evidence="11" id="KW-1185">Reference proteome</keyword>
<keyword evidence="3 8" id="KW-0378">Hydrolase</keyword>
<dbReference type="SUPFAM" id="SSF52151">
    <property type="entry name" value="FabD/lysophospholipase-like"/>
    <property type="match status" value="1"/>
</dbReference>
<dbReference type="InterPro" id="IPR002641">
    <property type="entry name" value="PNPLA_dom"/>
</dbReference>
<dbReference type="InterPro" id="IPR016035">
    <property type="entry name" value="Acyl_Trfase/lysoPLipase"/>
</dbReference>
<feature type="active site" description="Proton acceptor" evidence="8">
    <location>
        <position position="640"/>
    </location>
</feature>
<evidence type="ECO:0000256" key="7">
    <source>
        <dbReference type="PROSITE-ProRule" id="PRU00023"/>
    </source>
</evidence>
<dbReference type="EMBL" id="JABFTP020000083">
    <property type="protein sequence ID" value="KAL3275688.1"/>
    <property type="molecule type" value="Genomic_DNA"/>
</dbReference>
<dbReference type="SMART" id="SM00248">
    <property type="entry name" value="ANK"/>
    <property type="match status" value="5"/>
</dbReference>
<dbReference type="GO" id="GO:0016042">
    <property type="term" value="P:lipid catabolic process"/>
    <property type="evidence" value="ECO:0007669"/>
    <property type="project" value="UniProtKB-UniRule"/>
</dbReference>
<feature type="domain" description="PNPLA" evidence="9">
    <location>
        <begin position="471"/>
        <end position="653"/>
    </location>
</feature>
<proteinExistence type="predicted"/>
<dbReference type="Gene3D" id="1.25.40.20">
    <property type="entry name" value="Ankyrin repeat-containing domain"/>
    <property type="match status" value="3"/>
</dbReference>
<reference evidence="10 11" key="1">
    <citation type="journal article" date="2021" name="BMC Biol.">
        <title>Horizontally acquired antibacterial genes associated with adaptive radiation of ladybird beetles.</title>
        <authorList>
            <person name="Li H.S."/>
            <person name="Tang X.F."/>
            <person name="Huang Y.H."/>
            <person name="Xu Z.Y."/>
            <person name="Chen M.L."/>
            <person name="Du X.Y."/>
            <person name="Qiu B.Y."/>
            <person name="Chen P.T."/>
            <person name="Zhang W."/>
            <person name="Slipinski A."/>
            <person name="Escalona H.E."/>
            <person name="Waterhouse R.M."/>
            <person name="Zwick A."/>
            <person name="Pang H."/>
        </authorList>
    </citation>
    <scope>NUCLEOTIDE SEQUENCE [LARGE SCALE GENOMIC DNA]</scope>
    <source>
        <strain evidence="10">SYSU2018</strain>
    </source>
</reference>
<dbReference type="Pfam" id="PF01734">
    <property type="entry name" value="Patatin"/>
    <property type="match status" value="1"/>
</dbReference>
<feature type="active site" description="Nucleophile" evidence="8">
    <location>
        <position position="509"/>
    </location>
</feature>
<feature type="repeat" description="ANK" evidence="7">
    <location>
        <begin position="352"/>
        <end position="384"/>
    </location>
</feature>
<keyword evidence="2" id="KW-0677">Repeat</keyword>
<keyword evidence="8" id="KW-0442">Lipid degradation</keyword>
<accession>A0ABD2NAC1</accession>
<evidence type="ECO:0000256" key="6">
    <source>
        <dbReference type="ARBA" id="ARBA00023422"/>
    </source>
</evidence>
<feature type="short sequence motif" description="GXGXXG" evidence="8">
    <location>
        <begin position="475"/>
        <end position="480"/>
    </location>
</feature>
<dbReference type="SUPFAM" id="SSF48403">
    <property type="entry name" value="Ankyrin repeat"/>
    <property type="match status" value="1"/>
</dbReference>
<dbReference type="AlphaFoldDB" id="A0ABD2NAC1"/>
<gene>
    <name evidence="10" type="ORF">HHI36_020440</name>
</gene>
<dbReference type="Pfam" id="PF12796">
    <property type="entry name" value="Ank_2"/>
    <property type="match status" value="1"/>
</dbReference>
<evidence type="ECO:0000313" key="11">
    <source>
        <dbReference type="Proteomes" id="UP001516400"/>
    </source>
</evidence>
<dbReference type="PROSITE" id="PS50088">
    <property type="entry name" value="ANK_REPEAT"/>
    <property type="match status" value="4"/>
</dbReference>
<dbReference type="PROSITE" id="PS51635">
    <property type="entry name" value="PNPLA"/>
    <property type="match status" value="1"/>
</dbReference>
<evidence type="ECO:0000256" key="2">
    <source>
        <dbReference type="ARBA" id="ARBA00022737"/>
    </source>
</evidence>
<dbReference type="Proteomes" id="UP001516400">
    <property type="component" value="Unassembled WGS sequence"/>
</dbReference>
<dbReference type="PROSITE" id="PS50297">
    <property type="entry name" value="ANK_REP_REGION"/>
    <property type="match status" value="2"/>
</dbReference>
<dbReference type="InterPro" id="IPR002110">
    <property type="entry name" value="Ankyrin_rpt"/>
</dbReference>
<dbReference type="PANTHER" id="PTHR24139">
    <property type="entry name" value="CALCIUM-INDEPENDENT PHOSPHOLIPASE A2"/>
    <property type="match status" value="1"/>
</dbReference>
<protein>
    <recommendedName>
        <fullName evidence="1">phospholipase A2</fullName>
        <ecNumber evidence="1">3.1.1.4</ecNumber>
    </recommendedName>
</protein>
<evidence type="ECO:0000256" key="8">
    <source>
        <dbReference type="PROSITE-ProRule" id="PRU01161"/>
    </source>
</evidence>
<dbReference type="GO" id="GO:0004623">
    <property type="term" value="F:phospholipase A2 activity"/>
    <property type="evidence" value="ECO:0007669"/>
    <property type="project" value="UniProtKB-EC"/>
</dbReference>